<dbReference type="NCBIfam" id="TIGR04131">
    <property type="entry name" value="Bac_Flav_CTERM"/>
    <property type="match status" value="1"/>
</dbReference>
<dbReference type="RefSeq" id="WP_123263828.1">
    <property type="nucleotide sequence ID" value="NZ_RJTX01000004.1"/>
</dbReference>
<keyword evidence="5" id="KW-1185">Reference proteome</keyword>
<organism evidence="2 4">
    <name type="scientific">Chryseobacterium daecheongense</name>
    <dbReference type="NCBI Taxonomy" id="192389"/>
    <lineage>
        <taxon>Bacteria</taxon>
        <taxon>Pseudomonadati</taxon>
        <taxon>Bacteroidota</taxon>
        <taxon>Flavobacteriia</taxon>
        <taxon>Flavobacteriales</taxon>
        <taxon>Weeksellaceae</taxon>
        <taxon>Chryseobacterium group</taxon>
        <taxon>Chryseobacterium</taxon>
    </lineage>
</organism>
<dbReference type="InterPro" id="IPR026341">
    <property type="entry name" value="T9SS_type_B"/>
</dbReference>
<proteinExistence type="predicted"/>
<dbReference type="Gene3D" id="2.60.120.380">
    <property type="match status" value="1"/>
</dbReference>
<reference evidence="3 5" key="2">
    <citation type="submission" date="2019-03" db="EMBL/GenBank/DDBJ databases">
        <title>Genomic Encyclopedia of Archaeal and Bacterial Type Strains, Phase II (KMG-II): from individual species to whole genera.</title>
        <authorList>
            <person name="Goeker M."/>
        </authorList>
    </citation>
    <scope>NUCLEOTIDE SEQUENCE [LARGE SCALE GENOMIC DNA]</scope>
    <source>
        <strain evidence="3 5">DSM 15235</strain>
    </source>
</reference>
<dbReference type="OrthoDB" id="9765926at2"/>
<evidence type="ECO:0000256" key="1">
    <source>
        <dbReference type="SAM" id="SignalP"/>
    </source>
</evidence>
<reference evidence="2 4" key="1">
    <citation type="submission" date="2018-11" db="EMBL/GenBank/DDBJ databases">
        <title>Proposal to divide the Flavobacteriaceae and reorganize its genera based on Amino Acid Identity values calculated from whole genome sequences.</title>
        <authorList>
            <person name="Nicholson A.C."/>
            <person name="Gulvik C.A."/>
            <person name="Whitney A.M."/>
            <person name="Humrighouse B.W."/>
            <person name="Bell M."/>
            <person name="Holmes B."/>
            <person name="Steigerwalt A."/>
            <person name="Villarma A."/>
            <person name="Sheth M."/>
            <person name="Batra D."/>
            <person name="Pryor J."/>
            <person name="Bernardet J.-F."/>
            <person name="Hugo C."/>
            <person name="Kampfer P."/>
            <person name="Newman J."/>
            <person name="Mcquiston J.R."/>
        </authorList>
    </citation>
    <scope>NUCLEOTIDE SEQUENCE [LARGE SCALE GENOMIC DNA]</scope>
    <source>
        <strain evidence="2 4">DSM 15235</strain>
    </source>
</reference>
<dbReference type="Pfam" id="PF13585">
    <property type="entry name" value="CHU_C"/>
    <property type="match status" value="1"/>
</dbReference>
<name>A0A3N0VSM4_9FLAO</name>
<evidence type="ECO:0000313" key="5">
    <source>
        <dbReference type="Proteomes" id="UP000295709"/>
    </source>
</evidence>
<evidence type="ECO:0000313" key="4">
    <source>
        <dbReference type="Proteomes" id="UP000269375"/>
    </source>
</evidence>
<dbReference type="Proteomes" id="UP000269375">
    <property type="component" value="Unassembled WGS sequence"/>
</dbReference>
<comment type="caution">
    <text evidence="2">The sequence shown here is derived from an EMBL/GenBank/DDBJ whole genome shotgun (WGS) entry which is preliminary data.</text>
</comment>
<dbReference type="Proteomes" id="UP000295709">
    <property type="component" value="Unassembled WGS sequence"/>
</dbReference>
<feature type="signal peptide" evidence="1">
    <location>
        <begin position="1"/>
        <end position="18"/>
    </location>
</feature>
<evidence type="ECO:0000313" key="2">
    <source>
        <dbReference type="EMBL" id="ROH95813.1"/>
    </source>
</evidence>
<feature type="chain" id="PRO_5018114019" evidence="1">
    <location>
        <begin position="19"/>
        <end position="686"/>
    </location>
</feature>
<sequence>MRKLLLFLTILLTQLYFSQSDCPTAIPVCGNSNISYTPSGPGNILEDLDTLGCLNDNENFSVWYSFTIATSGTLAFTIDSNVNSDDYDFAVYGPNVQCSNLGAPIRCNFAGSSPTGNTGLELTPTGSVYWGAYMDVVAGQTYYLIIDNYSNSANGFSLTWSGTATLTSAFSDPALAPNPFITPGNPAANPNDPREILKCQLPTQFDFTTLTPGILNGNQNFSVTYHSLQNDAITGANPLTVTTVNGTTVYYYRIVYQDPANPNNPANGCFQLGKFKFKQGNIEAADVTINACNNNGAGTATFNLTAAPVYSGPSTKKYYPTLADLNAGTNEITNPAAYTSAEKTVYVKVTSNEGCSDTAAITLAFYPVVVVTNATLESCYIDTNIATASFDLTQAAVNSQTGMTKKYYKTSTDALNLTNEIANFNAYVTTSTDVYVRVTSANGCFAIAKITLKVLPPVKSSVLKDQTICMEDRTTLDAGPGFDSYEWSTGATTQSISGVGVGLYWVKLQTGKCYTMQEVRVYSSQQPVISSIDISNNTITVNVSGGKAPYKYSLDGVNWQDSNVFTGLPRGENKVYVKDSYDCLPIEVQITVPNLLNAITPNGDNVNDYIDYSELAYKKNLVLVIFDRYGNKLYEADKTRGYKWDGTAFGKKILTGTYWYTITWNENDKNNTPTQYSGWVLVKNRE</sequence>
<dbReference type="EMBL" id="RJTX01000004">
    <property type="protein sequence ID" value="ROH95813.1"/>
    <property type="molecule type" value="Genomic_DNA"/>
</dbReference>
<accession>A0A3N0VSM4</accession>
<protein>
    <submittedName>
        <fullName evidence="2">Gliding motility-associated C-terminal domain-containing protein</fullName>
    </submittedName>
    <submittedName>
        <fullName evidence="3">Gliding motility-associated-like protein</fullName>
    </submittedName>
</protein>
<dbReference type="AlphaFoldDB" id="A0A3N0VSM4"/>
<gene>
    <name evidence="3" type="ORF">BCF50_2936</name>
    <name evidence="2" type="ORF">EGI05_14915</name>
</gene>
<dbReference type="EMBL" id="SOQW01000003">
    <property type="protein sequence ID" value="TDX91797.1"/>
    <property type="molecule type" value="Genomic_DNA"/>
</dbReference>
<keyword evidence="1" id="KW-0732">Signal</keyword>
<evidence type="ECO:0000313" key="3">
    <source>
        <dbReference type="EMBL" id="TDX91797.1"/>
    </source>
</evidence>